<evidence type="ECO:0000256" key="5">
    <source>
        <dbReference type="ARBA" id="ARBA00022946"/>
    </source>
</evidence>
<proteinExistence type="inferred from homology"/>
<accession>A0A0L6Z9U6</accession>
<dbReference type="Gene3D" id="3.30.70.2740">
    <property type="match status" value="1"/>
</dbReference>
<gene>
    <name evidence="9" type="ORF">CLHOM_18210</name>
</gene>
<dbReference type="EC" id="1.1.2.4" evidence="7"/>
<dbReference type="InterPro" id="IPR016164">
    <property type="entry name" value="FAD-linked_Oxase-like_C"/>
</dbReference>
<evidence type="ECO:0000313" key="10">
    <source>
        <dbReference type="Proteomes" id="UP000037043"/>
    </source>
</evidence>
<organism evidence="9 10">
    <name type="scientific">Clostridium homopropionicum DSM 5847</name>
    <dbReference type="NCBI Taxonomy" id="1121318"/>
    <lineage>
        <taxon>Bacteria</taxon>
        <taxon>Bacillati</taxon>
        <taxon>Bacillota</taxon>
        <taxon>Clostridia</taxon>
        <taxon>Eubacteriales</taxon>
        <taxon>Clostridiaceae</taxon>
        <taxon>Clostridium</taxon>
    </lineage>
</organism>
<dbReference type="Gene3D" id="1.10.45.10">
    <property type="entry name" value="Vanillyl-alcohol Oxidase, Chain A, domain 4"/>
    <property type="match status" value="1"/>
</dbReference>
<protein>
    <recommendedName>
        <fullName evidence="7">D-lactate dehydrogenase (cytochrome)</fullName>
        <ecNumber evidence="7">1.1.2.4</ecNumber>
    </recommendedName>
</protein>
<dbReference type="PANTHER" id="PTHR11748:SF111">
    <property type="entry name" value="D-LACTATE DEHYDROGENASE, MITOCHONDRIAL-RELATED"/>
    <property type="match status" value="1"/>
</dbReference>
<dbReference type="AlphaFoldDB" id="A0A0L6Z9U6"/>
<name>A0A0L6Z9U6_9CLOT</name>
<evidence type="ECO:0000256" key="4">
    <source>
        <dbReference type="ARBA" id="ARBA00022827"/>
    </source>
</evidence>
<dbReference type="Pfam" id="PF02913">
    <property type="entry name" value="FAD-oxidase_C"/>
    <property type="match status" value="1"/>
</dbReference>
<dbReference type="Gene3D" id="3.30.43.10">
    <property type="entry name" value="Uridine Diphospho-n-acetylenolpyruvylglucosamine Reductase, domain 2"/>
    <property type="match status" value="1"/>
</dbReference>
<evidence type="ECO:0000256" key="7">
    <source>
        <dbReference type="ARBA" id="ARBA00038897"/>
    </source>
</evidence>
<dbReference type="GO" id="GO:1903457">
    <property type="term" value="P:lactate catabolic process"/>
    <property type="evidence" value="ECO:0007669"/>
    <property type="project" value="TreeGrafter"/>
</dbReference>
<dbReference type="RefSeq" id="WP_052221363.1">
    <property type="nucleotide sequence ID" value="NZ_LHUR01000022.1"/>
</dbReference>
<dbReference type="InterPro" id="IPR016166">
    <property type="entry name" value="FAD-bd_PCMH"/>
</dbReference>
<dbReference type="Gene3D" id="3.30.465.10">
    <property type="match status" value="1"/>
</dbReference>
<evidence type="ECO:0000256" key="2">
    <source>
        <dbReference type="ARBA" id="ARBA00008000"/>
    </source>
</evidence>
<evidence type="ECO:0000259" key="8">
    <source>
        <dbReference type="PROSITE" id="PS51387"/>
    </source>
</evidence>
<dbReference type="GO" id="GO:0004458">
    <property type="term" value="F:D-lactate dehydrogenase (cytochrome) activity"/>
    <property type="evidence" value="ECO:0007669"/>
    <property type="project" value="UniProtKB-EC"/>
</dbReference>
<keyword evidence="5" id="KW-0809">Transit peptide</keyword>
<dbReference type="PROSITE" id="PS51387">
    <property type="entry name" value="FAD_PCMH"/>
    <property type="match status" value="1"/>
</dbReference>
<dbReference type="PANTHER" id="PTHR11748">
    <property type="entry name" value="D-LACTATE DEHYDROGENASE"/>
    <property type="match status" value="1"/>
</dbReference>
<comment type="similarity">
    <text evidence="2">Belongs to the FAD-binding oxidoreductase/transferase type 4 family.</text>
</comment>
<keyword evidence="3" id="KW-0285">Flavoprotein</keyword>
<evidence type="ECO:0000313" key="9">
    <source>
        <dbReference type="EMBL" id="KOA19732.1"/>
    </source>
</evidence>
<dbReference type="InterPro" id="IPR036318">
    <property type="entry name" value="FAD-bd_PCMH-like_sf"/>
</dbReference>
<comment type="caution">
    <text evidence="9">The sequence shown here is derived from an EMBL/GenBank/DDBJ whole genome shotgun (WGS) entry which is preliminary data.</text>
</comment>
<dbReference type="InterPro" id="IPR016171">
    <property type="entry name" value="Vanillyl_alc_oxidase_C-sub2"/>
</dbReference>
<dbReference type="GO" id="GO:0071949">
    <property type="term" value="F:FAD binding"/>
    <property type="evidence" value="ECO:0007669"/>
    <property type="project" value="InterPro"/>
</dbReference>
<dbReference type="Pfam" id="PF01565">
    <property type="entry name" value="FAD_binding_4"/>
    <property type="match status" value="2"/>
</dbReference>
<dbReference type="InterPro" id="IPR016167">
    <property type="entry name" value="FAD-bd_PCMH_sub1"/>
</dbReference>
<dbReference type="Proteomes" id="UP000037043">
    <property type="component" value="Unassembled WGS sequence"/>
</dbReference>
<keyword evidence="10" id="KW-1185">Reference proteome</keyword>
<dbReference type="SUPFAM" id="SSF55103">
    <property type="entry name" value="FAD-linked oxidases, C-terminal domain"/>
    <property type="match status" value="1"/>
</dbReference>
<dbReference type="SUPFAM" id="SSF56176">
    <property type="entry name" value="FAD-binding/transporter-associated domain-like"/>
    <property type="match status" value="1"/>
</dbReference>
<evidence type="ECO:0000256" key="3">
    <source>
        <dbReference type="ARBA" id="ARBA00022630"/>
    </source>
</evidence>
<dbReference type="InterPro" id="IPR016169">
    <property type="entry name" value="FAD-bd_PCMH_sub2"/>
</dbReference>
<dbReference type="EMBL" id="LHUR01000022">
    <property type="protein sequence ID" value="KOA19732.1"/>
    <property type="molecule type" value="Genomic_DNA"/>
</dbReference>
<evidence type="ECO:0000256" key="6">
    <source>
        <dbReference type="ARBA" id="ARBA00023002"/>
    </source>
</evidence>
<comment type="cofactor">
    <cofactor evidence="1">
        <name>FAD</name>
        <dbReference type="ChEBI" id="CHEBI:57692"/>
    </cofactor>
</comment>
<dbReference type="GO" id="GO:0008720">
    <property type="term" value="F:D-lactate dehydrogenase (NAD+) activity"/>
    <property type="evidence" value="ECO:0007669"/>
    <property type="project" value="TreeGrafter"/>
</dbReference>
<keyword evidence="6 9" id="KW-0560">Oxidoreductase</keyword>
<sequence>MENVLIRKLEKEHQDYLRDESRRTGTGESISFPKTEKEIIEILESLKTKGTLITTQGTRTGITGGAVPEGGHVLSLSRMNKVMGLRYDEKAQTFFVKVQPGVVLSQLRLALKKKEFDDTENWDSESLKALEKFKNSEEYFFSPDPTETSASIGGMIACNASGACSFKYGPTRNYIEAMRIVLVDGDVISLSRGENKAENGSFTISTLSEKLIKGSVPDYLMPKVKNASGYFTLKDMDLLDLFIGSEGTLGIVSEIELKLLKAPKVHYAVTAFFDQEEKALKFVQSIRKNVSPVAVEYFNSNVLNLLRKAKIENPAFNKLLDLPSHYNSAVYTEYAGNSDEEVEDMVIKAGEIIESCGGNEGDTWVATSPQANEQLHFFRHAAPESVNLLIDNRRKTHPAITKLGTDMAVPDSCLEDVMKLYNKSLEEAGLESVIFGHIGNNHLHVNIIPRDMDEYHKGKELYNSWAEKVIAMGGTVSAEHGIGKLKIHLLGKMMGEKGIKEMKALKNLFDPENRLNRGNLFEE</sequence>
<evidence type="ECO:0000256" key="1">
    <source>
        <dbReference type="ARBA" id="ARBA00001974"/>
    </source>
</evidence>
<keyword evidence="4" id="KW-0274">FAD</keyword>
<dbReference type="InterPro" id="IPR004113">
    <property type="entry name" value="FAD-bd_oxidored_4_C"/>
</dbReference>
<reference evidence="10" key="1">
    <citation type="submission" date="2015-08" db="EMBL/GenBank/DDBJ databases">
        <title>Genome sequence of the strict anaerobe Clostridium homopropionicum LuHBu1 (DSM 5847T).</title>
        <authorList>
            <person name="Poehlein A."/>
            <person name="Beck M."/>
            <person name="Schiel-Bengelsdorf B."/>
            <person name="Bengelsdorf F.R."/>
            <person name="Daniel R."/>
            <person name="Duerre P."/>
        </authorList>
    </citation>
    <scope>NUCLEOTIDE SEQUENCE [LARGE SCALE GENOMIC DNA]</scope>
    <source>
        <strain evidence="10">DSM 5847</strain>
    </source>
</reference>
<dbReference type="PATRIC" id="fig|1121318.3.peg.1838"/>
<dbReference type="STRING" id="36844.SAMN04488501_102173"/>
<dbReference type="InterPro" id="IPR006094">
    <property type="entry name" value="Oxid_FAD_bind_N"/>
</dbReference>
<feature type="domain" description="FAD-binding PCMH-type" evidence="8">
    <location>
        <begin position="22"/>
        <end position="262"/>
    </location>
</feature>